<dbReference type="InterPro" id="IPR028962">
    <property type="entry name" value="Imm10"/>
</dbReference>
<keyword evidence="2" id="KW-1185">Reference proteome</keyword>
<dbReference type="Proteomes" id="UP000249799">
    <property type="component" value="Chromosome"/>
</dbReference>
<name>A0A2Z4FJA5_9DELT</name>
<dbReference type="EMBL" id="CP030032">
    <property type="protein sequence ID" value="AWV88794.1"/>
    <property type="molecule type" value="Genomic_DNA"/>
</dbReference>
<dbReference type="OrthoDB" id="8706846at2"/>
<accession>A0A2Z4FJA5</accession>
<evidence type="ECO:0000313" key="1">
    <source>
        <dbReference type="EMBL" id="AWV88794.1"/>
    </source>
</evidence>
<dbReference type="KEGG" id="bsed:DN745_05345"/>
<gene>
    <name evidence="1" type="ORF">DN745_05345</name>
</gene>
<dbReference type="Pfam" id="PF15588">
    <property type="entry name" value="Imm10"/>
    <property type="match status" value="1"/>
</dbReference>
<protein>
    <submittedName>
        <fullName evidence="1">Uncharacterized protein</fullName>
    </submittedName>
</protein>
<dbReference type="AlphaFoldDB" id="A0A2Z4FJA5"/>
<dbReference type="RefSeq" id="WP_111332801.1">
    <property type="nucleotide sequence ID" value="NZ_CP030032.1"/>
</dbReference>
<proteinExistence type="predicted"/>
<evidence type="ECO:0000313" key="2">
    <source>
        <dbReference type="Proteomes" id="UP000249799"/>
    </source>
</evidence>
<organism evidence="1 2">
    <name type="scientific">Bradymonas sediminis</name>
    <dbReference type="NCBI Taxonomy" id="1548548"/>
    <lineage>
        <taxon>Bacteria</taxon>
        <taxon>Deltaproteobacteria</taxon>
        <taxon>Bradymonadales</taxon>
        <taxon>Bradymonadaceae</taxon>
        <taxon>Bradymonas</taxon>
    </lineage>
</organism>
<reference evidence="1 2" key="1">
    <citation type="submission" date="2018-06" db="EMBL/GenBank/DDBJ databases">
        <title>Lujinxingia sediminis gen. nov. sp. nov., a new facultative anaerobic member of the class Deltaproteobacteria, and proposal of Lujinxingaceae fam. nov.</title>
        <authorList>
            <person name="Guo L.-Y."/>
            <person name="Li C.-M."/>
            <person name="Wang S."/>
            <person name="Du Z.-J."/>
        </authorList>
    </citation>
    <scope>NUCLEOTIDE SEQUENCE [LARGE SCALE GENOMIC DNA]</scope>
    <source>
        <strain evidence="1 2">FA350</strain>
    </source>
</reference>
<sequence length="126" mass="14811">MEIQLEIRNIKISEQRDEGYRMLFLGDHEDERHIENYLILQRAYDFDDQDRRLGMDSYYIEYNGPENAGYGVCERVVFDGRVLNFEFPSTTESEIESIVLTLGPKNYDEARLRSFLESILGDTLEA</sequence>